<dbReference type="AlphaFoldDB" id="A0A4R6S6E4"/>
<dbReference type="Proteomes" id="UP000295444">
    <property type="component" value="Unassembled WGS sequence"/>
</dbReference>
<accession>A0A4R6S6E4</accession>
<keyword evidence="2" id="KW-1185">Reference proteome</keyword>
<dbReference type="EMBL" id="SNXZ01000005">
    <property type="protein sequence ID" value="TDP94884.1"/>
    <property type="molecule type" value="Genomic_DNA"/>
</dbReference>
<evidence type="ECO:0000313" key="1">
    <source>
        <dbReference type="EMBL" id="TDP94884.1"/>
    </source>
</evidence>
<protein>
    <submittedName>
        <fullName evidence="1">Uncharacterized protein</fullName>
    </submittedName>
</protein>
<reference evidence="1 2" key="1">
    <citation type="submission" date="2019-03" db="EMBL/GenBank/DDBJ databases">
        <title>Genomic Encyclopedia of Type Strains, Phase IV (KMG-IV): sequencing the most valuable type-strain genomes for metagenomic binning, comparative biology and taxonomic classification.</title>
        <authorList>
            <person name="Goeker M."/>
        </authorList>
    </citation>
    <scope>NUCLEOTIDE SEQUENCE [LARGE SCALE GENOMIC DNA]</scope>
    <source>
        <strain evidence="1 2">DSM 45361</strain>
    </source>
</reference>
<evidence type="ECO:0000313" key="2">
    <source>
        <dbReference type="Proteomes" id="UP000295444"/>
    </source>
</evidence>
<gene>
    <name evidence="1" type="ORF">EV186_105116</name>
</gene>
<proteinExistence type="predicted"/>
<dbReference type="RefSeq" id="WP_166659356.1">
    <property type="nucleotide sequence ID" value="NZ_SNXZ01000005.1"/>
</dbReference>
<name>A0A4R6S6E4_LABRH</name>
<sequence>MNDLLELAPRQVADALPETEVDFAQTLDSTAQDQGRCPVTIPRITWGAGCT</sequence>
<comment type="caution">
    <text evidence="1">The sequence shown here is derived from an EMBL/GenBank/DDBJ whole genome shotgun (WGS) entry which is preliminary data.</text>
</comment>
<organism evidence="1 2">
    <name type="scientific">Labedaea rhizosphaerae</name>
    <dbReference type="NCBI Taxonomy" id="598644"/>
    <lineage>
        <taxon>Bacteria</taxon>
        <taxon>Bacillati</taxon>
        <taxon>Actinomycetota</taxon>
        <taxon>Actinomycetes</taxon>
        <taxon>Pseudonocardiales</taxon>
        <taxon>Pseudonocardiaceae</taxon>
        <taxon>Labedaea</taxon>
    </lineage>
</organism>